<accession>A0A9N8DWZ0</accession>
<dbReference type="EMBL" id="CAICTM010000426">
    <property type="protein sequence ID" value="CAB9510232.1"/>
    <property type="molecule type" value="Genomic_DNA"/>
</dbReference>
<evidence type="ECO:0000313" key="2">
    <source>
        <dbReference type="EMBL" id="CAB9510232.1"/>
    </source>
</evidence>
<feature type="compositionally biased region" description="Basic and acidic residues" evidence="1">
    <location>
        <begin position="358"/>
        <end position="372"/>
    </location>
</feature>
<dbReference type="AlphaFoldDB" id="A0A9N8DWZ0"/>
<protein>
    <submittedName>
        <fullName evidence="2">Uncharacterized protein</fullName>
    </submittedName>
</protein>
<organism evidence="2 3">
    <name type="scientific">Seminavis robusta</name>
    <dbReference type="NCBI Taxonomy" id="568900"/>
    <lineage>
        <taxon>Eukaryota</taxon>
        <taxon>Sar</taxon>
        <taxon>Stramenopiles</taxon>
        <taxon>Ochrophyta</taxon>
        <taxon>Bacillariophyta</taxon>
        <taxon>Bacillariophyceae</taxon>
        <taxon>Bacillariophycidae</taxon>
        <taxon>Naviculales</taxon>
        <taxon>Naviculaceae</taxon>
        <taxon>Seminavis</taxon>
    </lineage>
</organism>
<dbReference type="Proteomes" id="UP001153069">
    <property type="component" value="Unassembled WGS sequence"/>
</dbReference>
<name>A0A9N8DWZ0_9STRA</name>
<feature type="compositionally biased region" description="Low complexity" evidence="1">
    <location>
        <begin position="27"/>
        <end position="48"/>
    </location>
</feature>
<evidence type="ECO:0000256" key="1">
    <source>
        <dbReference type="SAM" id="MobiDB-lite"/>
    </source>
</evidence>
<comment type="caution">
    <text evidence="2">The sequence shown here is derived from an EMBL/GenBank/DDBJ whole genome shotgun (WGS) entry which is preliminary data.</text>
</comment>
<reference evidence="2" key="1">
    <citation type="submission" date="2020-06" db="EMBL/GenBank/DDBJ databases">
        <authorList>
            <consortium name="Plant Systems Biology data submission"/>
        </authorList>
    </citation>
    <scope>NUCLEOTIDE SEQUENCE</scope>
    <source>
        <strain evidence="2">D6</strain>
    </source>
</reference>
<feature type="compositionally biased region" description="Low complexity" evidence="1">
    <location>
        <begin position="64"/>
        <end position="75"/>
    </location>
</feature>
<feature type="region of interest" description="Disordered" evidence="1">
    <location>
        <begin position="21"/>
        <end position="76"/>
    </location>
</feature>
<feature type="compositionally biased region" description="Low complexity" evidence="1">
    <location>
        <begin position="132"/>
        <end position="142"/>
    </location>
</feature>
<feature type="region of interest" description="Disordered" evidence="1">
    <location>
        <begin position="336"/>
        <end position="375"/>
    </location>
</feature>
<gene>
    <name evidence="2" type="ORF">SEMRO_427_G140600.1</name>
</gene>
<keyword evidence="3" id="KW-1185">Reference proteome</keyword>
<evidence type="ECO:0000313" key="3">
    <source>
        <dbReference type="Proteomes" id="UP001153069"/>
    </source>
</evidence>
<sequence>MLLRRIFRSVKKRMKKVVKKPKEAAVSTTTTTCTSSTTTTTSSSSVTTHKASSHPKRTSVAPLPSSSSPSSSNNNVFRSHSDLLLLKKSNGSAFHPPSSAKTRSAGAFPTTPSNTNARPLPPLSSAKPNKYAASSSTSSFYQSPSSAFSSVLAPPPTDTKPYHKINHNHSYSTATTATTTSTTTDSIHHPRKPRKQVCFGYIMEHRYVKPPTRTKAQRKALWYSSKEIKAMRVEICVQRKKQKKHLVNKEEKAKHERRRDFVRSFLYFCNDLGVSDPRALAVFAATNSLNDRQRALVLARSDAHDACRIYHDFIMSPDGAEAAAARFFFGQPSPSSQRSLVSPSNLHQSKQGVSIAPPRRERLPPKSLESRHLQTRPSVVTAHKVLTFQCAFL</sequence>
<feature type="region of interest" description="Disordered" evidence="1">
    <location>
        <begin position="89"/>
        <end position="142"/>
    </location>
</feature>
<proteinExistence type="predicted"/>